<dbReference type="InParanoid" id="A0A1X2HH59"/>
<dbReference type="Proteomes" id="UP000242180">
    <property type="component" value="Unassembled WGS sequence"/>
</dbReference>
<dbReference type="InterPro" id="IPR036047">
    <property type="entry name" value="F-box-like_dom_sf"/>
</dbReference>
<evidence type="ECO:0000313" key="1">
    <source>
        <dbReference type="EMBL" id="ORY98229.1"/>
    </source>
</evidence>
<dbReference type="Gene3D" id="1.20.1280.50">
    <property type="match status" value="1"/>
</dbReference>
<gene>
    <name evidence="1" type="ORF">BCR43DRAFT_524257</name>
</gene>
<dbReference type="InterPro" id="IPR032675">
    <property type="entry name" value="LRR_dom_sf"/>
</dbReference>
<reference evidence="1 2" key="1">
    <citation type="submission" date="2016-07" db="EMBL/GenBank/DDBJ databases">
        <title>Pervasive Adenine N6-methylation of Active Genes in Fungi.</title>
        <authorList>
            <consortium name="DOE Joint Genome Institute"/>
            <person name="Mondo S.J."/>
            <person name="Dannebaum R.O."/>
            <person name="Kuo R.C."/>
            <person name="Labutti K."/>
            <person name="Haridas S."/>
            <person name="Kuo A."/>
            <person name="Salamov A."/>
            <person name="Ahrendt S.R."/>
            <person name="Lipzen A."/>
            <person name="Sullivan W."/>
            <person name="Andreopoulos W.B."/>
            <person name="Clum A."/>
            <person name="Lindquist E."/>
            <person name="Daum C."/>
            <person name="Ramamoorthy G.K."/>
            <person name="Gryganskyi A."/>
            <person name="Culley D."/>
            <person name="Magnuson J.K."/>
            <person name="James T.Y."/>
            <person name="O'Malley M.A."/>
            <person name="Stajich J.E."/>
            <person name="Spatafora J.W."/>
            <person name="Visel A."/>
            <person name="Grigoriev I.V."/>
        </authorList>
    </citation>
    <scope>NUCLEOTIDE SEQUENCE [LARGE SCALE GENOMIC DNA]</scope>
    <source>
        <strain evidence="1 2">NRRL 2496</strain>
    </source>
</reference>
<dbReference type="EMBL" id="MCGN01000004">
    <property type="protein sequence ID" value="ORY98229.1"/>
    <property type="molecule type" value="Genomic_DNA"/>
</dbReference>
<name>A0A1X2HH59_SYNRA</name>
<sequence length="691" mass="79832">MLQNTCLCPVNEHTTPCVNWCRSAGLKLLNGDAAAADGDYDRAIDNISESFQYLVYQRARTHRAMNDYRHAIQSAWMLHALDPKSVRYCLLVCELLEGRCDTAGLRQAYDTFSVEHPELFRNKQRELEARFVMRRVDFVARLPPETSRLIMSQLSSSERSACFNVSTVWRAFMKSWPGTWRTLVMNDTGHWYLPFHRAISSRMLFQWPIQADAVRTLIYRRDESDDEMSPDFQRTLVQICDLNLTRLNEIHCDLSNRAQRVAADPKRTSVYLMHDIILKSANYLRCLCLYGVRLSTSGAWWSNLINNCPHLTDLSYTFNNMTVQGMEGEFILRRPTQLTCLRWHANVDMPFSNLLPFCPHLRRLHMDPPTTDIATRELFTNIKHWCPSIADLFLTEFVAVDRQHINPKAPLRLRFSVALDQAEVITEFIVSHASEFSEIAITPPEHPAVREVFFESFQLENPSALLFPHVQKLEYTGTLSLGQCQFPSLQDLYISEWDGQTLQEAQRFSGLTTLVLLMSNRFRRGLLLENANLVLPANQRLSWPHLWKLVFEAAPAHVISDLLEHMDIHPLLKHVSWEVQGEISTEVIDWLGRVAPNLEYLRFIQRNVVLTSEILCKFTQWPFLKRVVVDEIGSVSGYDTWWLQNRGINVVAAMTGSVHLHSVDESDRNAMLQCEVTRCFEDEVDKGAVRW</sequence>
<dbReference type="InterPro" id="IPR011990">
    <property type="entry name" value="TPR-like_helical_dom_sf"/>
</dbReference>
<dbReference type="SUPFAM" id="SSF81383">
    <property type="entry name" value="F-box domain"/>
    <property type="match status" value="1"/>
</dbReference>
<accession>A0A1X2HH59</accession>
<keyword evidence="2" id="KW-1185">Reference proteome</keyword>
<organism evidence="1 2">
    <name type="scientific">Syncephalastrum racemosum</name>
    <name type="common">Filamentous fungus</name>
    <dbReference type="NCBI Taxonomy" id="13706"/>
    <lineage>
        <taxon>Eukaryota</taxon>
        <taxon>Fungi</taxon>
        <taxon>Fungi incertae sedis</taxon>
        <taxon>Mucoromycota</taxon>
        <taxon>Mucoromycotina</taxon>
        <taxon>Mucoromycetes</taxon>
        <taxon>Mucorales</taxon>
        <taxon>Syncephalastraceae</taxon>
        <taxon>Syncephalastrum</taxon>
    </lineage>
</organism>
<comment type="caution">
    <text evidence="1">The sequence shown here is derived from an EMBL/GenBank/DDBJ whole genome shotgun (WGS) entry which is preliminary data.</text>
</comment>
<proteinExistence type="predicted"/>
<protein>
    <recommendedName>
        <fullName evidence="3">F-box domain-containing protein</fullName>
    </recommendedName>
</protein>
<dbReference type="SUPFAM" id="SSF48452">
    <property type="entry name" value="TPR-like"/>
    <property type="match status" value="1"/>
</dbReference>
<dbReference type="SUPFAM" id="SSF52047">
    <property type="entry name" value="RNI-like"/>
    <property type="match status" value="1"/>
</dbReference>
<dbReference type="AlphaFoldDB" id="A0A1X2HH59"/>
<evidence type="ECO:0000313" key="2">
    <source>
        <dbReference type="Proteomes" id="UP000242180"/>
    </source>
</evidence>
<evidence type="ECO:0008006" key="3">
    <source>
        <dbReference type="Google" id="ProtNLM"/>
    </source>
</evidence>
<dbReference type="Gene3D" id="3.80.10.10">
    <property type="entry name" value="Ribonuclease Inhibitor"/>
    <property type="match status" value="1"/>
</dbReference>